<comment type="caution">
    <text evidence="1">The sequence shown here is derived from an EMBL/GenBank/DDBJ whole genome shotgun (WGS) entry which is preliminary data.</text>
</comment>
<protein>
    <submittedName>
        <fullName evidence="1">Uncharacterized protein</fullName>
    </submittedName>
</protein>
<name>A0ABV0T213_9TELE</name>
<evidence type="ECO:0000313" key="2">
    <source>
        <dbReference type="Proteomes" id="UP001482620"/>
    </source>
</evidence>
<reference evidence="1 2" key="1">
    <citation type="submission" date="2021-06" db="EMBL/GenBank/DDBJ databases">
        <authorList>
            <person name="Palmer J.M."/>
        </authorList>
    </citation>
    <scope>NUCLEOTIDE SEQUENCE [LARGE SCALE GENOMIC DNA]</scope>
    <source>
        <strain evidence="2">if_2019</strain>
        <tissue evidence="1">Muscle</tissue>
    </source>
</reference>
<accession>A0ABV0T213</accession>
<gene>
    <name evidence="1" type="ORF">ILYODFUR_032352</name>
</gene>
<sequence>MPRERGAIHLTQENYRVNSIWHDRERERGAQCRSECSLILFSIHCAQRLEALEGSPARSLDALYHTLRGQRDRTSGPWLHCPCWVAQEGVVSTARRQTQLTHQDN</sequence>
<evidence type="ECO:0000313" key="1">
    <source>
        <dbReference type="EMBL" id="MEQ2226920.1"/>
    </source>
</evidence>
<dbReference type="EMBL" id="JAHRIQ010016815">
    <property type="protein sequence ID" value="MEQ2226920.1"/>
    <property type="molecule type" value="Genomic_DNA"/>
</dbReference>
<proteinExistence type="predicted"/>
<organism evidence="1 2">
    <name type="scientific">Ilyodon furcidens</name>
    <name type="common">goldbreast splitfin</name>
    <dbReference type="NCBI Taxonomy" id="33524"/>
    <lineage>
        <taxon>Eukaryota</taxon>
        <taxon>Metazoa</taxon>
        <taxon>Chordata</taxon>
        <taxon>Craniata</taxon>
        <taxon>Vertebrata</taxon>
        <taxon>Euteleostomi</taxon>
        <taxon>Actinopterygii</taxon>
        <taxon>Neopterygii</taxon>
        <taxon>Teleostei</taxon>
        <taxon>Neoteleostei</taxon>
        <taxon>Acanthomorphata</taxon>
        <taxon>Ovalentaria</taxon>
        <taxon>Atherinomorphae</taxon>
        <taxon>Cyprinodontiformes</taxon>
        <taxon>Goodeidae</taxon>
        <taxon>Ilyodon</taxon>
    </lineage>
</organism>
<dbReference type="Proteomes" id="UP001482620">
    <property type="component" value="Unassembled WGS sequence"/>
</dbReference>
<keyword evidence="2" id="KW-1185">Reference proteome</keyword>